<dbReference type="EMBL" id="BQNB010015778">
    <property type="protein sequence ID" value="GJT44021.1"/>
    <property type="molecule type" value="Genomic_DNA"/>
</dbReference>
<keyword evidence="5" id="KW-1185">Reference proteome</keyword>
<feature type="domain" description="Integrase catalytic" evidence="3">
    <location>
        <begin position="460"/>
        <end position="579"/>
    </location>
</feature>
<reference evidence="4" key="1">
    <citation type="journal article" date="2022" name="Int. J. Mol. Sci.">
        <title>Draft Genome of Tanacetum Coccineum: Genomic Comparison of Closely Related Tanacetum-Family Plants.</title>
        <authorList>
            <person name="Yamashiro T."/>
            <person name="Shiraishi A."/>
            <person name="Nakayama K."/>
            <person name="Satake H."/>
        </authorList>
    </citation>
    <scope>NUCLEOTIDE SEQUENCE</scope>
</reference>
<dbReference type="Proteomes" id="UP001151760">
    <property type="component" value="Unassembled WGS sequence"/>
</dbReference>
<evidence type="ECO:0000313" key="4">
    <source>
        <dbReference type="EMBL" id="GJT44021.1"/>
    </source>
</evidence>
<dbReference type="Gene3D" id="3.30.420.10">
    <property type="entry name" value="Ribonuclease H-like superfamily/Ribonuclease H"/>
    <property type="match status" value="1"/>
</dbReference>
<evidence type="ECO:0000259" key="3">
    <source>
        <dbReference type="PROSITE" id="PS50994"/>
    </source>
</evidence>
<gene>
    <name evidence="4" type="ORF">Tco_0952736</name>
</gene>
<feature type="compositionally biased region" description="Polar residues" evidence="2">
    <location>
        <begin position="131"/>
        <end position="142"/>
    </location>
</feature>
<proteinExistence type="predicted"/>
<feature type="compositionally biased region" description="Pro residues" evidence="2">
    <location>
        <begin position="1"/>
        <end position="12"/>
    </location>
</feature>
<dbReference type="InterPro" id="IPR057670">
    <property type="entry name" value="SH3_retrovirus"/>
</dbReference>
<dbReference type="PROSITE" id="PS50994">
    <property type="entry name" value="INTEGRASE"/>
    <property type="match status" value="1"/>
</dbReference>
<keyword evidence="1" id="KW-0645">Protease</keyword>
<keyword evidence="1" id="KW-0378">Hydrolase</keyword>
<evidence type="ECO:0000313" key="5">
    <source>
        <dbReference type="Proteomes" id="UP001151760"/>
    </source>
</evidence>
<dbReference type="InterPro" id="IPR054722">
    <property type="entry name" value="PolX-like_BBD"/>
</dbReference>
<name>A0ABQ5DXW1_9ASTR</name>
<dbReference type="Pfam" id="PF00665">
    <property type="entry name" value="rve"/>
    <property type="match status" value="1"/>
</dbReference>
<dbReference type="InterPro" id="IPR036397">
    <property type="entry name" value="RNaseH_sf"/>
</dbReference>
<evidence type="ECO:0000256" key="1">
    <source>
        <dbReference type="ARBA" id="ARBA00022670"/>
    </source>
</evidence>
<sequence>MSDTVPPIPPPFGANTGNPSSLIRAGNPTDTINNIATTNMVQNVIDENLPQLLDSRGGSYVTNVPEFHEEDFFICVIKCTTAKAIWTDLIFAHEGPSETKDIKIAALRLKFNAFKALEGEKVNETFTRLKSSLNDPENNDVSIPQAEESDSDIEEDQRSSSEFLANLNAEFHERTLPANQRRFYKRSGRVGSLKKPMDRVKYKGLKAENAVLTKKIDAMNKGKSEKGLALMVVADEELSVGRTDARSYQWVEITMQKVQKLLSLTDSDERRHVLDYTHSELNDLNNTKALNLSFQSEITKLSLEKELLGNIVKNIVKAIGGKGTRKEKISSKEVVFTKSNVSSETCLEIPSDSESEGNTQIPLPSLPKLIGAEPSGVTKCLTLNNTKQTTDKVDYLKRSVWYLDSGCSRHMTGVKQYLHRYSKESGPKVIFGDNSSGDTEGYACEKGKHHRASFKTKRSFSINKCLHLLHMDLFGPIKPQSISHNKYTLVIVDEYSRYTWVFCLKKKSDAADCIISFIRKMENINEVKVKELRSDNETEFKNYKLEEFCDEMGISQNLSSPCTPKQNGVAERRNRTLIEAARTISIIVKRHGKIAYDVFRGRSHDISYFYMFGCPVHIHNHKDHLGKFDEKADDGFFLGYSPVAKAFRVFNIRGQEIEETYHITQGSCNNTHLPYIPAFDPLFSNNINIPECPTSVDSHCAQDSVSLDEQRELSLTDNLQVLNEPDNLESASNHKPAEV</sequence>
<feature type="region of interest" description="Disordered" evidence="2">
    <location>
        <begin position="1"/>
        <end position="21"/>
    </location>
</feature>
<dbReference type="Pfam" id="PF25597">
    <property type="entry name" value="SH3_retrovirus"/>
    <property type="match status" value="1"/>
</dbReference>
<reference evidence="4" key="2">
    <citation type="submission" date="2022-01" db="EMBL/GenBank/DDBJ databases">
        <authorList>
            <person name="Yamashiro T."/>
            <person name="Shiraishi A."/>
            <person name="Satake H."/>
            <person name="Nakayama K."/>
        </authorList>
    </citation>
    <scope>NUCLEOTIDE SEQUENCE</scope>
</reference>
<dbReference type="InterPro" id="IPR012337">
    <property type="entry name" value="RNaseH-like_sf"/>
</dbReference>
<evidence type="ECO:0000256" key="2">
    <source>
        <dbReference type="SAM" id="MobiDB-lite"/>
    </source>
</evidence>
<feature type="region of interest" description="Disordered" evidence="2">
    <location>
        <begin position="131"/>
        <end position="157"/>
    </location>
</feature>
<organism evidence="4 5">
    <name type="scientific">Tanacetum coccineum</name>
    <dbReference type="NCBI Taxonomy" id="301880"/>
    <lineage>
        <taxon>Eukaryota</taxon>
        <taxon>Viridiplantae</taxon>
        <taxon>Streptophyta</taxon>
        <taxon>Embryophyta</taxon>
        <taxon>Tracheophyta</taxon>
        <taxon>Spermatophyta</taxon>
        <taxon>Magnoliopsida</taxon>
        <taxon>eudicotyledons</taxon>
        <taxon>Gunneridae</taxon>
        <taxon>Pentapetalae</taxon>
        <taxon>asterids</taxon>
        <taxon>campanulids</taxon>
        <taxon>Asterales</taxon>
        <taxon>Asteraceae</taxon>
        <taxon>Asteroideae</taxon>
        <taxon>Anthemideae</taxon>
        <taxon>Anthemidinae</taxon>
        <taxon>Tanacetum</taxon>
    </lineage>
</organism>
<comment type="caution">
    <text evidence="4">The sequence shown here is derived from an EMBL/GenBank/DDBJ whole genome shotgun (WGS) entry which is preliminary data.</text>
</comment>
<dbReference type="Pfam" id="PF22936">
    <property type="entry name" value="Pol_BBD"/>
    <property type="match status" value="1"/>
</dbReference>
<accession>A0ABQ5DXW1</accession>
<dbReference type="PANTHER" id="PTHR42648:SF32">
    <property type="entry name" value="RIBONUCLEASE H-LIKE DOMAIN, GAG-PRE-INTEGRASE DOMAIN PROTEIN-RELATED"/>
    <property type="match status" value="1"/>
</dbReference>
<protein>
    <submittedName>
        <fullName evidence="4">Retrovirus-related pol polyprotein from transposon TNT 1-94</fullName>
    </submittedName>
</protein>
<dbReference type="SUPFAM" id="SSF53098">
    <property type="entry name" value="Ribonuclease H-like"/>
    <property type="match status" value="1"/>
</dbReference>
<dbReference type="InterPro" id="IPR001584">
    <property type="entry name" value="Integrase_cat-core"/>
</dbReference>
<dbReference type="PANTHER" id="PTHR42648">
    <property type="entry name" value="TRANSPOSASE, PUTATIVE-RELATED"/>
    <property type="match status" value="1"/>
</dbReference>
<dbReference type="InterPro" id="IPR039537">
    <property type="entry name" value="Retrotran_Ty1/copia-like"/>
</dbReference>